<dbReference type="AlphaFoldDB" id="A0A4Q1AYT4"/>
<comment type="caution">
    <text evidence="1">The sequence shown here is derived from an EMBL/GenBank/DDBJ whole genome shotgun (WGS) entry which is preliminary data.</text>
</comment>
<dbReference type="Proteomes" id="UP000289718">
    <property type="component" value="Unassembled WGS sequence"/>
</dbReference>
<sequence length="180" mass="21381">MNKFLIVLVTTIALFFAYGIYEQMNQKSLKSKRVACQEKTTTFERIFKKDKIQEAKKLLKTQNIEIVSRIDYSKYMKSQLINLYNKEKALLDLNSVLDKYMSEKQNLDKKLVIDLYIYENDKEDKGKKSDKAKLYAGYLVFEFKLEKELLYKIQIDYMKINAQDIKERMDCAIKSFISIN</sequence>
<reference evidence="1 2" key="1">
    <citation type="submission" date="2017-09" db="EMBL/GenBank/DDBJ databases">
        <title>Genomics of the genus Arcobacter.</title>
        <authorList>
            <person name="Perez-Cataluna A."/>
            <person name="Figueras M.J."/>
            <person name="Salas-Masso N."/>
        </authorList>
    </citation>
    <scope>NUCLEOTIDE SEQUENCE [LARGE SCALE GENOMIC DNA]</scope>
    <source>
        <strain evidence="1 2">F156-34</strain>
    </source>
</reference>
<organism evidence="1 2">
    <name type="scientific">Halarcobacter mediterraneus</name>
    <dbReference type="NCBI Taxonomy" id="2023153"/>
    <lineage>
        <taxon>Bacteria</taxon>
        <taxon>Pseudomonadati</taxon>
        <taxon>Campylobacterota</taxon>
        <taxon>Epsilonproteobacteria</taxon>
        <taxon>Campylobacterales</taxon>
        <taxon>Arcobacteraceae</taxon>
        <taxon>Halarcobacter</taxon>
    </lineage>
</organism>
<keyword evidence="2" id="KW-1185">Reference proteome</keyword>
<proteinExistence type="predicted"/>
<evidence type="ECO:0000313" key="1">
    <source>
        <dbReference type="EMBL" id="RXK14533.1"/>
    </source>
</evidence>
<protein>
    <submittedName>
        <fullName evidence="1">Uncharacterized protein</fullName>
    </submittedName>
</protein>
<accession>A0A4Q1AYT4</accession>
<dbReference type="OrthoDB" id="5343651at2"/>
<dbReference type="RefSeq" id="WP_129060674.1">
    <property type="nucleotide sequence ID" value="NZ_NXIE01000001.1"/>
</dbReference>
<dbReference type="EMBL" id="NXIE01000001">
    <property type="protein sequence ID" value="RXK14533.1"/>
    <property type="molecule type" value="Genomic_DNA"/>
</dbReference>
<name>A0A4Q1AYT4_9BACT</name>
<evidence type="ECO:0000313" key="2">
    <source>
        <dbReference type="Proteomes" id="UP000289718"/>
    </source>
</evidence>
<gene>
    <name evidence="1" type="ORF">CP965_03535</name>
</gene>